<gene>
    <name evidence="2" type="ORF">B1207_05940</name>
</gene>
<feature type="region of interest" description="Disordered" evidence="1">
    <location>
        <begin position="1277"/>
        <end position="1299"/>
    </location>
</feature>
<name>A0A364LK56_9GAMM</name>
<proteinExistence type="predicted"/>
<reference evidence="2 3" key="1">
    <citation type="submission" date="2017-02" db="EMBL/GenBank/DDBJ databases">
        <title>Legionella quilivanii strain from human: case report and whole genome sequencing analysis.</title>
        <authorList>
            <person name="Lalancette C."/>
            <person name="Leduc J.-M."/>
            <person name="Levesque S."/>
            <person name="Fournier E."/>
            <person name="Saoud J."/>
            <person name="Faucher S.P."/>
            <person name="Bernard K."/>
            <person name="Martineau C."/>
            <person name="Longtin J."/>
        </authorList>
    </citation>
    <scope>NUCLEOTIDE SEQUENCE [LARGE SCALE GENOMIC DNA]</scope>
    <source>
        <strain evidence="2 3">ID143958</strain>
    </source>
</reference>
<protein>
    <submittedName>
        <fullName evidence="2">Uncharacterized protein</fullName>
    </submittedName>
</protein>
<evidence type="ECO:0000313" key="2">
    <source>
        <dbReference type="EMBL" id="RAP36970.1"/>
    </source>
</evidence>
<feature type="region of interest" description="Disordered" evidence="1">
    <location>
        <begin position="1315"/>
        <end position="1360"/>
    </location>
</feature>
<dbReference type="EMBL" id="MVJN01000004">
    <property type="protein sequence ID" value="RAP36970.1"/>
    <property type="molecule type" value="Genomic_DNA"/>
</dbReference>
<evidence type="ECO:0000256" key="1">
    <source>
        <dbReference type="SAM" id="MobiDB-lite"/>
    </source>
</evidence>
<evidence type="ECO:0000313" key="3">
    <source>
        <dbReference type="Proteomes" id="UP000249458"/>
    </source>
</evidence>
<accession>A0A364LK56</accession>
<comment type="caution">
    <text evidence="2">The sequence shown here is derived from an EMBL/GenBank/DDBJ whole genome shotgun (WGS) entry which is preliminary data.</text>
</comment>
<sequence>MDKKEQIFFNSIVTIFPQLIDDYEAAGAAHTLHEKAIHAYTIRSFKLLRSVLQSENPVAALEQALIENWNLITGNMLCYTALPHHPVTKIWCEAAKVVASSKPHSKNGEPANPLLFLIPSLQCVESVYDSYPCLVPVLNQAKEWDMDLVHILSTHILNDAGTHLLPLRAMLVFNENAGTPDIYNPYFDDETEPSSVKMNSNEIYRLAQHCFASQAIYETKQRLDALTLNDGNLLGQLNLLRQKMRENSVHGVGKELTAGQFFDKNIYDFLAWYDQLDDHSEEPEKVREFIQKVRGFTAPSIRAFDKDLIVKIINTAEKLPAEVKGIFQKYINPLKPLVDMNEPNLDQLEQARQVIYEVLSKLGVISGETSDQVSIPPTLFVYLSRLRTFAFKKNNQEDPNTCLKILGDKLEKLIKKHAPTLSKIGISNEKKQLLISEVLQSFKDAKSTLKSKLNEHRELNGYDKLKLSRELLSHFSLKPSFNHPQDFEVFEYLKEDEIGPICSDKETADSLLNSENTEPLILFALTTSPAKLNALIGALSQSLLDGDNKKLDRLVPLLLHLFSALDIEKCKGICEQIKQYSTQLCILKTGKFTSLVDKLDSDKQIVILDSIQDELPKSITTNASFCKIYSLYILEGTPQQEALFNSMREKLAGLPKNLGEWTHLYRTLLPAHRELVFPEGLKKKIDNIKSLNDFIKIYASLSSDEAANLFSVHKERFPVWVKTSRHLLQLCKILTQEHFNELLDIIPIDKLKLQLKKKVTPEEIYSVFDKKYEGSIPHRSLFLLIPLADPDAILSFQSLLHAIKPIGSEQLRLINKAISPAYLSAVTEITPEHEEKLNETERLFLRKSREQIENLFLSIKECLPKLSWDTISTLSYVLKYCNIQQRELIFRQFILPHLSSLVAPAANWGVLLTHLSSAQRETVNDFVYSNLVLSDLFRGANDFIWGPMQFLNEGQRSHILNTLKQELTYSISSFSDLSNFISLNELSNKECRLMFDLFKRKITRWVDKSAYKITVLFAHLDDEGRKEAFKLLKKFIPNEYTFLMDLISISRFLSKEQIDAIAPNLTIKPISNLTFSALSRLELHEREPVIDKIFNFLPAEIKSLEDFILLSSYLTPEQCYKLFLTVFPQLSSSLTTTTSCLEFLDRLKIEQSFMISPLLIKARPKETAQAILFTMLGFLGDDRVNFNTFCNNQLQSLPNLLSSVEDVIFFMKRRMFFNIGLFLEAAKPLLAAIIPSTKECDELIYRLETGELKILSNYLPALKEVIPNDSPGLNPQSFFGSRKRKANEELAAPGKRHRRDELSDMVTSYQVLSSEKTPDDLYSSQPPMQALLDDLFPGIPMETDEVSGPTSSPAPARTLP</sequence>
<organism evidence="2 3">
    <name type="scientific">Legionella quinlivanii</name>
    <dbReference type="NCBI Taxonomy" id="45073"/>
    <lineage>
        <taxon>Bacteria</taxon>
        <taxon>Pseudomonadati</taxon>
        <taxon>Pseudomonadota</taxon>
        <taxon>Gammaproteobacteria</taxon>
        <taxon>Legionellales</taxon>
        <taxon>Legionellaceae</taxon>
        <taxon>Legionella</taxon>
    </lineage>
</organism>
<dbReference type="RefSeq" id="WP_112219081.1">
    <property type="nucleotide sequence ID" value="NZ_MVJN01000004.1"/>
</dbReference>
<dbReference type="Proteomes" id="UP000249458">
    <property type="component" value="Unassembled WGS sequence"/>
</dbReference>